<dbReference type="GO" id="GO:0090415">
    <property type="term" value="F:7-hydroxymethyl chlorophyll a reductase activity"/>
    <property type="evidence" value="ECO:0007669"/>
    <property type="project" value="TreeGrafter"/>
</dbReference>
<evidence type="ECO:0000313" key="4">
    <source>
        <dbReference type="Proteomes" id="UP001190700"/>
    </source>
</evidence>
<dbReference type="GO" id="GO:0009507">
    <property type="term" value="C:chloroplast"/>
    <property type="evidence" value="ECO:0007669"/>
    <property type="project" value="TreeGrafter"/>
</dbReference>
<dbReference type="EMBL" id="LGRX02031345">
    <property type="protein sequence ID" value="KAK3244839.1"/>
    <property type="molecule type" value="Genomic_DNA"/>
</dbReference>
<dbReference type="InterPro" id="IPR007516">
    <property type="entry name" value="Co_F420_Hydgase/DH_bsu_N"/>
</dbReference>
<evidence type="ECO:0000259" key="1">
    <source>
        <dbReference type="Pfam" id="PF04422"/>
    </source>
</evidence>
<accession>A0AAE0EYH6</accession>
<organism evidence="3 4">
    <name type="scientific">Cymbomonas tetramitiformis</name>
    <dbReference type="NCBI Taxonomy" id="36881"/>
    <lineage>
        <taxon>Eukaryota</taxon>
        <taxon>Viridiplantae</taxon>
        <taxon>Chlorophyta</taxon>
        <taxon>Pyramimonadophyceae</taxon>
        <taxon>Pyramimonadales</taxon>
        <taxon>Pyramimonadaceae</taxon>
        <taxon>Cymbomonas</taxon>
    </lineage>
</organism>
<gene>
    <name evidence="3" type="ORF">CYMTET_45566</name>
</gene>
<sequence length="465" mass="51630">MIAPLQSASASCWRPQRVTRTKGCPSSSVPKLLVSCAADTQQEADWRSKAKPIAVGTARERYPAKEHCSRCGICDTYYISHVKDACAFIGDGMSRIEQLEPEVHGKSRDYSSMDDLHFGITQDMFYATNVRPTDGVQPAQWTGIVTQIAIDMLDSGMVDAVVCVQSDEKDRFTPKPVVARTREDIIAAKGVKPSLSPNLNVLATIEALPDVQKLLFIGVGCQVQALRSIEKYLGLEKLYIMGTNCTDNGPRDGLEKFLNVASKSPDTVLGYEFMQDYRVHIKHTSGSPIEDDYETIPYFCLPSNELAHGVIAEPCRSCFDYPNALADLVVGYMGVPYYSLPMTRHPQYVTVRNERGQEMVDLVKSRLDIVPTVSSGDRKAFVMETVLADDKAFYGKGPEKPAPLFVGNLLATVLERFGPKGLEFGRYSLDYHTARNYLYVKRAFGSRADRHIPRFAKVQDPKPAS</sequence>
<dbReference type="Pfam" id="PF04422">
    <property type="entry name" value="FrhB_FdhB_N"/>
    <property type="match status" value="1"/>
</dbReference>
<comment type="caution">
    <text evidence="3">The sequence shown here is derived from an EMBL/GenBank/DDBJ whole genome shotgun (WGS) entry which is preliminary data.</text>
</comment>
<dbReference type="AlphaFoldDB" id="A0AAE0EYH6"/>
<dbReference type="PANTHER" id="PTHR31332">
    <property type="entry name" value="7-HYDROXYMETHYL CHLOROPHYLL A REDUCTASE, CHLOROPLASTIC"/>
    <property type="match status" value="1"/>
</dbReference>
<dbReference type="InterPro" id="IPR007525">
    <property type="entry name" value="FrhB_FdhB_C"/>
</dbReference>
<feature type="domain" description="Coenzyme F420 hydrogenase/dehydrogenase beta subunit C-terminal" evidence="2">
    <location>
        <begin position="212"/>
        <end position="365"/>
    </location>
</feature>
<feature type="domain" description="Coenzyme F420 hydrogenase/dehydrogenase beta subunit N-terminal" evidence="1">
    <location>
        <begin position="136"/>
        <end position="202"/>
    </location>
</feature>
<dbReference type="Proteomes" id="UP001190700">
    <property type="component" value="Unassembled WGS sequence"/>
</dbReference>
<protein>
    <submittedName>
        <fullName evidence="3">Uncharacterized protein</fullName>
    </submittedName>
</protein>
<name>A0AAE0EYH6_9CHLO</name>
<keyword evidence="4" id="KW-1185">Reference proteome</keyword>
<evidence type="ECO:0000259" key="2">
    <source>
        <dbReference type="Pfam" id="PF04432"/>
    </source>
</evidence>
<reference evidence="3 4" key="1">
    <citation type="journal article" date="2015" name="Genome Biol. Evol.">
        <title>Comparative Genomics of a Bacterivorous Green Alga Reveals Evolutionary Causalities and Consequences of Phago-Mixotrophic Mode of Nutrition.</title>
        <authorList>
            <person name="Burns J.A."/>
            <person name="Paasch A."/>
            <person name="Narechania A."/>
            <person name="Kim E."/>
        </authorList>
    </citation>
    <scope>NUCLEOTIDE SEQUENCE [LARGE SCALE GENOMIC DNA]</scope>
    <source>
        <strain evidence="3 4">PLY_AMNH</strain>
    </source>
</reference>
<dbReference type="InterPro" id="IPR045220">
    <property type="entry name" value="FRHB/FDHB/HCAR-like"/>
</dbReference>
<proteinExistence type="predicted"/>
<dbReference type="Pfam" id="PF04432">
    <property type="entry name" value="FrhB_FdhB_C"/>
    <property type="match status" value="1"/>
</dbReference>
<evidence type="ECO:0000313" key="3">
    <source>
        <dbReference type="EMBL" id="KAK3244839.1"/>
    </source>
</evidence>
<dbReference type="PANTHER" id="PTHR31332:SF0">
    <property type="entry name" value="7-HYDROXYMETHYL CHLOROPHYLL A REDUCTASE, CHLOROPLASTIC"/>
    <property type="match status" value="1"/>
</dbReference>
<dbReference type="GO" id="GO:0033354">
    <property type="term" value="P:chlorophyll cycle"/>
    <property type="evidence" value="ECO:0007669"/>
    <property type="project" value="TreeGrafter"/>
</dbReference>